<sequence>MSSNNTKRFILNFTIAGASASIAKSLTAPMDRIKLILQNQDSALQVLTGERRRYNGFLDCLIRIPKEQGFRSFWRGNATNILRYIPAQALNFAFFDFYSNYLRSTIKQDSDVKAALTLFLAGGLAGFCAVAAIYPLDLCQTRIAVDVGGSMGDAKQLNREFLGLGHCVKTIGMNDGISGLYRGFALGAFGLSVYRGVYFGLFDYIKKVWVRQIASNGDTIPPRPPIYLGLLFAQISSMTSGFLVYPFDTISRRMMLDSGRAKELRLFTSPMHAAKVLYSKGGIRSFYKGVLVNSFRGISGALVLVCYDEILHRIDWNKWLNT</sequence>
<dbReference type="InterPro" id="IPR002067">
    <property type="entry name" value="MCP"/>
</dbReference>
<evidence type="ECO:0000313" key="18">
    <source>
        <dbReference type="Proteomes" id="UP001329430"/>
    </source>
</evidence>
<keyword evidence="5" id="KW-0050">Antiport</keyword>
<evidence type="ECO:0000256" key="9">
    <source>
        <dbReference type="ARBA" id="ARBA00022989"/>
    </source>
</evidence>
<keyword evidence="8" id="KW-0999">Mitochondrion inner membrane</keyword>
<keyword evidence="7" id="KW-0677">Repeat</keyword>
<dbReference type="InterPro" id="IPR023395">
    <property type="entry name" value="MCP_dom_sf"/>
</dbReference>
<evidence type="ECO:0000256" key="3">
    <source>
        <dbReference type="ARBA" id="ARBA00011245"/>
    </source>
</evidence>
<feature type="transmembrane region" description="Helical" evidence="16">
    <location>
        <begin position="114"/>
        <end position="134"/>
    </location>
</feature>
<protein>
    <recommendedName>
        <fullName evidence="16">ADP/ATP translocase</fullName>
    </recommendedName>
    <alternativeName>
        <fullName evidence="16">ADP,ATP carrier protein</fullName>
    </alternativeName>
</protein>
<dbReference type="InterPro" id="IPR002113">
    <property type="entry name" value="ADT_euk_type"/>
</dbReference>
<evidence type="ECO:0000256" key="8">
    <source>
        <dbReference type="ARBA" id="ARBA00022792"/>
    </source>
</evidence>
<dbReference type="GO" id="GO:0005743">
    <property type="term" value="C:mitochondrial inner membrane"/>
    <property type="evidence" value="ECO:0007669"/>
    <property type="project" value="UniProtKB-SubCell"/>
</dbReference>
<evidence type="ECO:0000256" key="10">
    <source>
        <dbReference type="ARBA" id="ARBA00023128"/>
    </source>
</evidence>
<evidence type="ECO:0000256" key="16">
    <source>
        <dbReference type="RuleBase" id="RU368008"/>
    </source>
</evidence>
<keyword evidence="11 14" id="KW-0472">Membrane</keyword>
<comment type="caution">
    <text evidence="17">The sequence shown here is derived from an EMBL/GenBank/DDBJ whole genome shotgun (WGS) entry which is preliminary data.</text>
</comment>
<comment type="caution">
    <text evidence="16">Lacks conserved residue(s) required for the propagation of feature annotation.</text>
</comment>
<dbReference type="AlphaFoldDB" id="A0AAN7V9W9"/>
<comment type="similarity">
    <text evidence="2 15">Belongs to the mitochondrial carrier (TC 2.A.29) family.</text>
</comment>
<evidence type="ECO:0000256" key="5">
    <source>
        <dbReference type="ARBA" id="ARBA00022449"/>
    </source>
</evidence>
<feature type="repeat" description="Solcar" evidence="14">
    <location>
        <begin position="224"/>
        <end position="313"/>
    </location>
</feature>
<organism evidence="17 18">
    <name type="scientific">Pyrocoelia pectoralis</name>
    <dbReference type="NCBI Taxonomy" id="417401"/>
    <lineage>
        <taxon>Eukaryota</taxon>
        <taxon>Metazoa</taxon>
        <taxon>Ecdysozoa</taxon>
        <taxon>Arthropoda</taxon>
        <taxon>Hexapoda</taxon>
        <taxon>Insecta</taxon>
        <taxon>Pterygota</taxon>
        <taxon>Neoptera</taxon>
        <taxon>Endopterygota</taxon>
        <taxon>Coleoptera</taxon>
        <taxon>Polyphaga</taxon>
        <taxon>Elateriformia</taxon>
        <taxon>Elateroidea</taxon>
        <taxon>Lampyridae</taxon>
        <taxon>Lampyrinae</taxon>
        <taxon>Pyrocoelia</taxon>
    </lineage>
</organism>
<dbReference type="GO" id="GO:1901029">
    <property type="term" value="P:negative regulation of mitochondrial outer membrane permeabilization involved in apoptotic signaling pathway"/>
    <property type="evidence" value="ECO:0007669"/>
    <property type="project" value="TreeGrafter"/>
</dbReference>
<name>A0AAN7V9W9_9COLE</name>
<dbReference type="GO" id="GO:0140021">
    <property type="term" value="P:mitochondrial ADP transmembrane transport"/>
    <property type="evidence" value="ECO:0007669"/>
    <property type="project" value="InterPro"/>
</dbReference>
<evidence type="ECO:0000256" key="2">
    <source>
        <dbReference type="ARBA" id="ARBA00006375"/>
    </source>
</evidence>
<proteinExistence type="inferred from homology"/>
<feature type="repeat" description="Solcar" evidence="14">
    <location>
        <begin position="7"/>
        <end position="101"/>
    </location>
</feature>
<dbReference type="GO" id="GO:0005471">
    <property type="term" value="F:ATP:ADP antiporter activity"/>
    <property type="evidence" value="ECO:0007669"/>
    <property type="project" value="UniProtKB-UniRule"/>
</dbReference>
<dbReference type="Proteomes" id="UP001329430">
    <property type="component" value="Chromosome 7"/>
</dbReference>
<reference evidence="17 18" key="1">
    <citation type="journal article" date="2024" name="Insects">
        <title>An Improved Chromosome-Level Genome Assembly of the Firefly Pyrocoelia pectoralis.</title>
        <authorList>
            <person name="Fu X."/>
            <person name="Meyer-Rochow V.B."/>
            <person name="Ballantyne L."/>
            <person name="Zhu X."/>
        </authorList>
    </citation>
    <scope>NUCLEOTIDE SEQUENCE [LARGE SCALE GENOMIC DNA]</scope>
    <source>
        <strain evidence="17">XCY_ONT2</strain>
    </source>
</reference>
<gene>
    <name evidence="17" type="ORF">RI129_010205</name>
</gene>
<dbReference type="Pfam" id="PF00153">
    <property type="entry name" value="Mito_carr"/>
    <property type="match status" value="3"/>
</dbReference>
<feature type="transmembrane region" description="Helical" evidence="16">
    <location>
        <begin position="225"/>
        <end position="245"/>
    </location>
</feature>
<dbReference type="PROSITE" id="PS50920">
    <property type="entry name" value="SOLCAR"/>
    <property type="match status" value="3"/>
</dbReference>
<dbReference type="EMBL" id="JAVRBK010000007">
    <property type="protein sequence ID" value="KAK5641658.1"/>
    <property type="molecule type" value="Genomic_DNA"/>
</dbReference>
<dbReference type="PRINTS" id="PR00927">
    <property type="entry name" value="ADPTRNSLCASE"/>
</dbReference>
<keyword evidence="4 15" id="KW-0813">Transport</keyword>
<feature type="transmembrane region" description="Helical" evidence="16">
    <location>
        <begin position="183"/>
        <end position="205"/>
    </location>
</feature>
<evidence type="ECO:0000256" key="13">
    <source>
        <dbReference type="ARBA" id="ARBA00045250"/>
    </source>
</evidence>
<dbReference type="Gene3D" id="1.50.40.10">
    <property type="entry name" value="Mitochondrial carrier domain"/>
    <property type="match status" value="1"/>
</dbReference>
<comment type="subcellular location">
    <subcellularLocation>
        <location evidence="16">Membrane</location>
        <topology evidence="16">Multi-pass membrane protein</topology>
    </subcellularLocation>
    <subcellularLocation>
        <location evidence="1">Mitochondrion inner membrane</location>
        <topology evidence="1">Multi-pass membrane protein</topology>
    </subcellularLocation>
</comment>
<evidence type="ECO:0000256" key="15">
    <source>
        <dbReference type="RuleBase" id="RU000488"/>
    </source>
</evidence>
<comment type="function">
    <text evidence="16">Catalyzes the exchange of ADP and ATP across the membrane.</text>
</comment>
<evidence type="ECO:0000256" key="1">
    <source>
        <dbReference type="ARBA" id="ARBA00004448"/>
    </source>
</evidence>
<evidence type="ECO:0000256" key="6">
    <source>
        <dbReference type="ARBA" id="ARBA00022692"/>
    </source>
</evidence>
<evidence type="ECO:0000256" key="11">
    <source>
        <dbReference type="ARBA" id="ARBA00023136"/>
    </source>
</evidence>
<dbReference type="PRINTS" id="PR00926">
    <property type="entry name" value="MITOCARRIER"/>
</dbReference>
<dbReference type="GO" id="GO:1990544">
    <property type="term" value="P:mitochondrial ATP transmembrane transport"/>
    <property type="evidence" value="ECO:0007669"/>
    <property type="project" value="InterPro"/>
</dbReference>
<comment type="subunit">
    <text evidence="3 16">Monomer.</text>
</comment>
<keyword evidence="10" id="KW-0496">Mitochondrion</keyword>
<accession>A0AAN7V9W9</accession>
<dbReference type="PANTHER" id="PTHR45635">
    <property type="entry name" value="ADP,ATP CARRIER PROTEIN 1-RELATED-RELATED"/>
    <property type="match status" value="1"/>
</dbReference>
<dbReference type="InterPro" id="IPR018108">
    <property type="entry name" value="MCP_transmembrane"/>
</dbReference>
<dbReference type="SUPFAM" id="SSF103506">
    <property type="entry name" value="Mitochondrial carrier"/>
    <property type="match status" value="1"/>
</dbReference>
<keyword evidence="18" id="KW-1185">Reference proteome</keyword>
<evidence type="ECO:0000256" key="7">
    <source>
        <dbReference type="ARBA" id="ARBA00022737"/>
    </source>
</evidence>
<keyword evidence="9 16" id="KW-1133">Transmembrane helix</keyword>
<feature type="repeat" description="Solcar" evidence="14">
    <location>
        <begin position="113"/>
        <end position="208"/>
    </location>
</feature>
<dbReference type="PANTHER" id="PTHR45635:SF14">
    <property type="entry name" value="ADP_ATP TRANSLOCASE"/>
    <property type="match status" value="1"/>
</dbReference>
<evidence type="ECO:0000256" key="12">
    <source>
        <dbReference type="ARBA" id="ARBA00024143"/>
    </source>
</evidence>
<comment type="function">
    <text evidence="13">ADP:ATP antiporter that mediates import of ADP into the mitochondrial matrix for ATP synthesis, and export of ATP out to fuel the cell. Cycles between the cytoplasmic-open state (c-state) and the matrix-open state (m-state): operates by the alternating access mechanism with a single substrate-binding site intermittently exposed to either the cytosolic (c-state) or matrix (m-state) side of the inner mitochondrial membrane.</text>
</comment>
<comment type="catalytic activity">
    <reaction evidence="12">
        <text>ADP(in) + ATP(out) = ADP(out) + ATP(in)</text>
        <dbReference type="Rhea" id="RHEA:34999"/>
        <dbReference type="ChEBI" id="CHEBI:30616"/>
        <dbReference type="ChEBI" id="CHEBI:456216"/>
    </reaction>
    <physiologicalReaction direction="left-to-right" evidence="12">
        <dbReference type="Rhea" id="RHEA:35000"/>
    </physiologicalReaction>
</comment>
<keyword evidence="6 14" id="KW-0812">Transmembrane</keyword>
<evidence type="ECO:0000313" key="17">
    <source>
        <dbReference type="EMBL" id="KAK5641658.1"/>
    </source>
</evidence>
<evidence type="ECO:0000256" key="4">
    <source>
        <dbReference type="ARBA" id="ARBA00022448"/>
    </source>
</evidence>
<evidence type="ECO:0000256" key="14">
    <source>
        <dbReference type="PROSITE-ProRule" id="PRU00282"/>
    </source>
</evidence>
<feature type="transmembrane region" description="Helical" evidence="16">
    <location>
        <begin position="81"/>
        <end position="102"/>
    </location>
</feature>